<reference evidence="13" key="1">
    <citation type="journal article" date="2015" name="Genome Announc.">
        <title>Draft Genome Sequence of Tolypothrix boutellei Strain VB521301.</title>
        <authorList>
            <person name="Chandrababunaidu M.M."/>
            <person name="Singh D."/>
            <person name="Sen D."/>
            <person name="Bhan S."/>
            <person name="Das S."/>
            <person name="Gupta A."/>
            <person name="Adhikary S.P."/>
            <person name="Tripathy S."/>
        </authorList>
    </citation>
    <scope>NUCLEOTIDE SEQUENCE</scope>
    <source>
        <strain evidence="13">VB521301</strain>
    </source>
</reference>
<keyword evidence="3" id="KW-0597">Phosphoprotein</keyword>
<dbReference type="Pfam" id="PF02518">
    <property type="entry name" value="HATPase_c"/>
    <property type="match status" value="1"/>
</dbReference>
<dbReference type="InterPro" id="IPR036097">
    <property type="entry name" value="HisK_dim/P_sf"/>
</dbReference>
<evidence type="ECO:0000313" key="13">
    <source>
        <dbReference type="EMBL" id="KAF3886487.1"/>
    </source>
</evidence>
<dbReference type="InterPro" id="IPR004358">
    <property type="entry name" value="Sig_transdc_His_kin-like_C"/>
</dbReference>
<dbReference type="NCBIfam" id="TIGR00229">
    <property type="entry name" value="sensory_box"/>
    <property type="match status" value="1"/>
</dbReference>
<dbReference type="InterPro" id="IPR013655">
    <property type="entry name" value="PAS_fold_3"/>
</dbReference>
<evidence type="ECO:0000256" key="1">
    <source>
        <dbReference type="ARBA" id="ARBA00000085"/>
    </source>
</evidence>
<feature type="coiled-coil region" evidence="8">
    <location>
        <begin position="350"/>
        <end position="391"/>
    </location>
</feature>
<dbReference type="PROSITE" id="PS50109">
    <property type="entry name" value="HIS_KIN"/>
    <property type="match status" value="1"/>
</dbReference>
<evidence type="ECO:0000256" key="8">
    <source>
        <dbReference type="SAM" id="Coils"/>
    </source>
</evidence>
<dbReference type="SUPFAM" id="SSF47384">
    <property type="entry name" value="Homodimeric domain of signal transducing histidine kinase"/>
    <property type="match status" value="1"/>
</dbReference>
<dbReference type="Gene3D" id="3.30.565.10">
    <property type="entry name" value="Histidine kinase-like ATPase, C-terminal domain"/>
    <property type="match status" value="1"/>
</dbReference>
<proteinExistence type="predicted"/>
<evidence type="ECO:0000256" key="2">
    <source>
        <dbReference type="ARBA" id="ARBA00012438"/>
    </source>
</evidence>
<organism evidence="13 14">
    <name type="scientific">Tolypothrix bouteillei VB521301</name>
    <dbReference type="NCBI Taxonomy" id="1479485"/>
    <lineage>
        <taxon>Bacteria</taxon>
        <taxon>Bacillati</taxon>
        <taxon>Cyanobacteriota</taxon>
        <taxon>Cyanophyceae</taxon>
        <taxon>Nostocales</taxon>
        <taxon>Tolypothrichaceae</taxon>
        <taxon>Tolypothrix</taxon>
    </lineage>
</organism>
<dbReference type="InterPro" id="IPR035965">
    <property type="entry name" value="PAS-like_dom_sf"/>
</dbReference>
<comment type="caution">
    <text evidence="13">The sequence shown here is derived from an EMBL/GenBank/DDBJ whole genome shotgun (WGS) entry which is preliminary data.</text>
</comment>
<dbReference type="EC" id="2.7.13.3" evidence="2"/>
<keyword evidence="8" id="KW-0175">Coiled coil</keyword>
<protein>
    <recommendedName>
        <fullName evidence="2">histidine kinase</fullName>
        <ecNumber evidence="2">2.7.13.3</ecNumber>
    </recommendedName>
</protein>
<evidence type="ECO:0000256" key="6">
    <source>
        <dbReference type="ARBA" id="ARBA00023012"/>
    </source>
</evidence>
<evidence type="ECO:0000259" key="10">
    <source>
        <dbReference type="PROSITE" id="PS50109"/>
    </source>
</evidence>
<dbReference type="FunFam" id="3.30.450.20:FF:000099">
    <property type="entry name" value="Sensory box sensor histidine kinase"/>
    <property type="match status" value="1"/>
</dbReference>
<dbReference type="Pfam" id="PF05227">
    <property type="entry name" value="CHASE3"/>
    <property type="match status" value="1"/>
</dbReference>
<keyword evidence="4" id="KW-0808">Transferase</keyword>
<name>A0A8S9T3E4_9CYAN</name>
<evidence type="ECO:0000256" key="4">
    <source>
        <dbReference type="ARBA" id="ARBA00022679"/>
    </source>
</evidence>
<feature type="coiled-coil region" evidence="8">
    <location>
        <begin position="77"/>
        <end position="107"/>
    </location>
</feature>
<dbReference type="Gene3D" id="1.10.287.130">
    <property type="match status" value="1"/>
</dbReference>
<dbReference type="Proteomes" id="UP000029738">
    <property type="component" value="Unassembled WGS sequence"/>
</dbReference>
<dbReference type="InterPro" id="IPR007891">
    <property type="entry name" value="CHASE3"/>
</dbReference>
<dbReference type="CDD" id="cd00082">
    <property type="entry name" value="HisKA"/>
    <property type="match status" value="1"/>
</dbReference>
<comment type="function">
    <text evidence="7">Photoreceptor which exists in two forms that are reversibly interconvertible by light: the R form that absorbs maximally in the red region of the spectrum and the FR form that absorbs maximally in the far-red region.</text>
</comment>
<sequence>MKKLSEKIVLGGFSVALLILCSVGLPSYKKFQQLQQDKQWLIHTYQVLAIIDEVDDSLINAESGRRGYIITGNSLYLETYVENKPKIERTLKDLQKLTKDNVTQQNRLNKLQPLIAKRFASLDRSINLYQKNSSDIASQIAITNEDRAIRAKILAIRQELEAEEKRLLKQRLIVSNSSVNQVFILGSVGYTLSFLILIIVYWLLHKQIQLNKALSQEALYLEQQATKAQLANVLEQSERRYRSLVLATAQAVWTTDAQGLVVKNISSWTNLTGQKDEEVQGWGWLDAIHPEDRSQTAESWKTSVTSNTIYEIEHRVKVRDGTYRYFLARGIPVLDAEGLTVEWVGVHTDITERKLAQEQLQKANEELEMKVQQRTVELQKLNEELHSSNEQLVQFAYVASHDLQEPLRAVAGYSEMLRQEYQDCLDDSAKEYLVEIVDGGKRMQQLIQDLLAYSRVGTRTQELMPVDCNIVLKEVLKNLQVAIAEKDAMVIYDSLPTVMADKTQLLQLFQNLIGNAIKFCRQKQPQVHISAVKQENDWLFSVRDNGIGIKPQYLERIFEIFRRLHTRREFTGTGIGLAICKKIVERHGGQIWAESEPGVGTTFYFNLEAVSANQVPTAGKQPTGMDSPAIGD</sequence>
<dbReference type="InterPro" id="IPR001610">
    <property type="entry name" value="PAC"/>
</dbReference>
<dbReference type="SMART" id="SM00388">
    <property type="entry name" value="HisKA"/>
    <property type="match status" value="1"/>
</dbReference>
<dbReference type="CDD" id="cd00130">
    <property type="entry name" value="PAS"/>
    <property type="match status" value="1"/>
</dbReference>
<dbReference type="PROSITE" id="PS50113">
    <property type="entry name" value="PAC"/>
    <property type="match status" value="1"/>
</dbReference>
<dbReference type="Pfam" id="PF08447">
    <property type="entry name" value="PAS_3"/>
    <property type="match status" value="1"/>
</dbReference>
<keyword evidence="5" id="KW-0418">Kinase</keyword>
<evidence type="ECO:0000313" key="14">
    <source>
        <dbReference type="Proteomes" id="UP000029738"/>
    </source>
</evidence>
<dbReference type="EMBL" id="JHEG04000001">
    <property type="protein sequence ID" value="KAF3886487.1"/>
    <property type="molecule type" value="Genomic_DNA"/>
</dbReference>
<reference evidence="13" key="2">
    <citation type="submission" date="2019-11" db="EMBL/GenBank/DDBJ databases">
        <title>Improved Assembly of Tolypothrix boutellei genome.</title>
        <authorList>
            <person name="Sarangi A.N."/>
            <person name="Mukherjee M."/>
            <person name="Ghosh S."/>
            <person name="Singh D."/>
            <person name="Das A."/>
            <person name="Kant S."/>
            <person name="Prusty A."/>
            <person name="Tripathy S."/>
        </authorList>
    </citation>
    <scope>NUCLEOTIDE SEQUENCE</scope>
    <source>
        <strain evidence="13">VB521301</strain>
    </source>
</reference>
<dbReference type="PANTHER" id="PTHR43304:SF1">
    <property type="entry name" value="PAC DOMAIN-CONTAINING PROTEIN"/>
    <property type="match status" value="1"/>
</dbReference>
<evidence type="ECO:0000259" key="11">
    <source>
        <dbReference type="PROSITE" id="PS50112"/>
    </source>
</evidence>
<keyword evidence="9" id="KW-0472">Membrane</keyword>
<gene>
    <name evidence="13" type="ORF">DA73_0400014110</name>
</gene>
<dbReference type="InterPro" id="IPR005467">
    <property type="entry name" value="His_kinase_dom"/>
</dbReference>
<dbReference type="SMART" id="SM00387">
    <property type="entry name" value="HATPase_c"/>
    <property type="match status" value="1"/>
</dbReference>
<dbReference type="InterPro" id="IPR003594">
    <property type="entry name" value="HATPase_dom"/>
</dbReference>
<dbReference type="InterPro" id="IPR052162">
    <property type="entry name" value="Sensor_kinase/Photoreceptor"/>
</dbReference>
<dbReference type="CDD" id="cd19410">
    <property type="entry name" value="HK9-like_sensor"/>
    <property type="match status" value="1"/>
</dbReference>
<evidence type="ECO:0000256" key="9">
    <source>
        <dbReference type="SAM" id="Phobius"/>
    </source>
</evidence>
<comment type="catalytic activity">
    <reaction evidence="1">
        <text>ATP + protein L-histidine = ADP + protein N-phospho-L-histidine.</text>
        <dbReference type="EC" id="2.7.13.3"/>
    </reaction>
</comment>
<dbReference type="Gene3D" id="3.30.450.20">
    <property type="entry name" value="PAS domain"/>
    <property type="match status" value="1"/>
</dbReference>
<dbReference type="SMART" id="SM00086">
    <property type="entry name" value="PAC"/>
    <property type="match status" value="1"/>
</dbReference>
<dbReference type="InterPro" id="IPR000014">
    <property type="entry name" value="PAS"/>
</dbReference>
<keyword evidence="9" id="KW-0812">Transmembrane</keyword>
<dbReference type="InterPro" id="IPR000700">
    <property type="entry name" value="PAS-assoc_C"/>
</dbReference>
<dbReference type="InterPro" id="IPR003661">
    <property type="entry name" value="HisK_dim/P_dom"/>
</dbReference>
<keyword evidence="14" id="KW-1185">Reference proteome</keyword>
<evidence type="ECO:0000259" key="12">
    <source>
        <dbReference type="PROSITE" id="PS50113"/>
    </source>
</evidence>
<keyword evidence="9" id="KW-1133">Transmembrane helix</keyword>
<dbReference type="OrthoDB" id="9778628at2"/>
<evidence type="ECO:0000256" key="3">
    <source>
        <dbReference type="ARBA" id="ARBA00022553"/>
    </source>
</evidence>
<dbReference type="RefSeq" id="WP_063779495.1">
    <property type="nucleotide sequence ID" value="NZ_JHEG04000001.1"/>
</dbReference>
<dbReference type="AlphaFoldDB" id="A0A8S9T3E4"/>
<dbReference type="GO" id="GO:0000155">
    <property type="term" value="F:phosphorelay sensor kinase activity"/>
    <property type="evidence" value="ECO:0007669"/>
    <property type="project" value="InterPro"/>
</dbReference>
<evidence type="ECO:0000256" key="7">
    <source>
        <dbReference type="ARBA" id="ARBA00055745"/>
    </source>
</evidence>
<feature type="domain" description="PAC" evidence="12">
    <location>
        <begin position="310"/>
        <end position="362"/>
    </location>
</feature>
<evidence type="ECO:0000256" key="5">
    <source>
        <dbReference type="ARBA" id="ARBA00022777"/>
    </source>
</evidence>
<feature type="transmembrane region" description="Helical" evidence="9">
    <location>
        <begin position="182"/>
        <end position="204"/>
    </location>
</feature>
<dbReference type="PRINTS" id="PR00344">
    <property type="entry name" value="BCTRLSENSOR"/>
</dbReference>
<feature type="domain" description="PAS" evidence="11">
    <location>
        <begin position="237"/>
        <end position="307"/>
    </location>
</feature>
<dbReference type="SUPFAM" id="SSF55785">
    <property type="entry name" value="PYP-like sensor domain (PAS domain)"/>
    <property type="match status" value="1"/>
</dbReference>
<keyword evidence="6" id="KW-0902">Two-component regulatory system</keyword>
<accession>A0A8S9T3E4</accession>
<dbReference type="FunFam" id="3.30.565.10:FF:000006">
    <property type="entry name" value="Sensor histidine kinase WalK"/>
    <property type="match status" value="1"/>
</dbReference>
<dbReference type="PROSITE" id="PS50112">
    <property type="entry name" value="PAS"/>
    <property type="match status" value="1"/>
</dbReference>
<dbReference type="SUPFAM" id="SSF55874">
    <property type="entry name" value="ATPase domain of HSP90 chaperone/DNA topoisomerase II/histidine kinase"/>
    <property type="match status" value="1"/>
</dbReference>
<feature type="domain" description="Histidine kinase" evidence="10">
    <location>
        <begin position="398"/>
        <end position="611"/>
    </location>
</feature>
<dbReference type="Pfam" id="PF00512">
    <property type="entry name" value="HisKA"/>
    <property type="match status" value="1"/>
</dbReference>
<dbReference type="SMART" id="SM00091">
    <property type="entry name" value="PAS"/>
    <property type="match status" value="1"/>
</dbReference>
<dbReference type="InterPro" id="IPR036890">
    <property type="entry name" value="HATPase_C_sf"/>
</dbReference>
<dbReference type="PANTHER" id="PTHR43304">
    <property type="entry name" value="PHYTOCHROME-LIKE PROTEIN CPH1"/>
    <property type="match status" value="1"/>
</dbReference>